<organism evidence="6 7">
    <name type="scientific">Actinacidiphila glaucinigra</name>
    <dbReference type="NCBI Taxonomy" id="235986"/>
    <lineage>
        <taxon>Bacteria</taxon>
        <taxon>Bacillati</taxon>
        <taxon>Actinomycetota</taxon>
        <taxon>Actinomycetes</taxon>
        <taxon>Kitasatosporales</taxon>
        <taxon>Streptomycetaceae</taxon>
        <taxon>Actinacidiphila</taxon>
    </lineage>
</organism>
<dbReference type="GO" id="GO:0016787">
    <property type="term" value="F:hydrolase activity"/>
    <property type="evidence" value="ECO:0007669"/>
    <property type="project" value="UniProtKB-KW"/>
</dbReference>
<accession>A0A239LHX5</accession>
<evidence type="ECO:0000256" key="3">
    <source>
        <dbReference type="ARBA" id="ARBA00023004"/>
    </source>
</evidence>
<evidence type="ECO:0000259" key="5">
    <source>
        <dbReference type="Pfam" id="PF00149"/>
    </source>
</evidence>
<evidence type="ECO:0000256" key="4">
    <source>
        <dbReference type="ARBA" id="ARBA00025742"/>
    </source>
</evidence>
<dbReference type="GO" id="GO:0046872">
    <property type="term" value="F:metal ion binding"/>
    <property type="evidence" value="ECO:0007669"/>
    <property type="project" value="UniProtKB-KW"/>
</dbReference>
<dbReference type="Gene3D" id="3.60.21.10">
    <property type="match status" value="1"/>
</dbReference>
<name>A0A239LHX5_9ACTN</name>
<dbReference type="AlphaFoldDB" id="A0A239LHX5"/>
<dbReference type="SUPFAM" id="SSF56300">
    <property type="entry name" value="Metallo-dependent phosphatases"/>
    <property type="match status" value="1"/>
</dbReference>
<sequence length="300" mass="32046">MRILHLSDTHLDRFGSPKAGGVNARESLRGLLNDLEPVADIDVIVISGDIADDGSLDAYLSVRDIVRDFALRRQAPVFYSTGNHDERRAFARALGSGHLRPDGRNHARAMLTSPAGERAAVSMVDGYRFITLDSLVPGMGYGLLGGAQLAWLREVLATPAPMGSVLVLHHPPIALDVEVQHALGLRNPGDLADAIRGTDVRLILCGHFHLQLSGHLESVPVCVTSGVVGRVDLTAPPGTERAVRGASATLVQIGPHGGPLFHTLHARDPRAGETIYELDREQLRTIIDQLGPSAWAAPGS</sequence>
<dbReference type="RefSeq" id="WP_089227021.1">
    <property type="nucleotide sequence ID" value="NZ_FZOF01000020.1"/>
</dbReference>
<keyword evidence="2" id="KW-0378">Hydrolase</keyword>
<dbReference type="EMBL" id="FZOF01000020">
    <property type="protein sequence ID" value="SNT30257.1"/>
    <property type="molecule type" value="Genomic_DNA"/>
</dbReference>
<reference evidence="6 7" key="1">
    <citation type="submission" date="2017-06" db="EMBL/GenBank/DDBJ databases">
        <authorList>
            <person name="Kim H.J."/>
            <person name="Triplett B.A."/>
        </authorList>
    </citation>
    <scope>NUCLEOTIDE SEQUENCE [LARGE SCALE GENOMIC DNA]</scope>
    <source>
        <strain evidence="6 7">CGMCC 4.1858</strain>
    </source>
</reference>
<keyword evidence="1" id="KW-0479">Metal-binding</keyword>
<dbReference type="InterPro" id="IPR029052">
    <property type="entry name" value="Metallo-depent_PP-like"/>
</dbReference>
<feature type="domain" description="Calcineurin-like phosphoesterase" evidence="5">
    <location>
        <begin position="1"/>
        <end position="209"/>
    </location>
</feature>
<dbReference type="Proteomes" id="UP000198280">
    <property type="component" value="Unassembled WGS sequence"/>
</dbReference>
<evidence type="ECO:0000256" key="1">
    <source>
        <dbReference type="ARBA" id="ARBA00022723"/>
    </source>
</evidence>
<evidence type="ECO:0000256" key="2">
    <source>
        <dbReference type="ARBA" id="ARBA00022801"/>
    </source>
</evidence>
<dbReference type="PANTHER" id="PTHR42988">
    <property type="entry name" value="PHOSPHOHYDROLASE"/>
    <property type="match status" value="1"/>
</dbReference>
<dbReference type="InterPro" id="IPR004843">
    <property type="entry name" value="Calcineurin-like_PHP"/>
</dbReference>
<protein>
    <submittedName>
        <fullName evidence="6">3',5'-cyclic AMP phosphodiesterase CpdA</fullName>
    </submittedName>
</protein>
<evidence type="ECO:0000313" key="7">
    <source>
        <dbReference type="Proteomes" id="UP000198280"/>
    </source>
</evidence>
<evidence type="ECO:0000313" key="6">
    <source>
        <dbReference type="EMBL" id="SNT30257.1"/>
    </source>
</evidence>
<gene>
    <name evidence="6" type="ORF">SAMN05216252_12029</name>
</gene>
<dbReference type="PANTHER" id="PTHR42988:SF2">
    <property type="entry name" value="CYCLIC NUCLEOTIDE PHOSPHODIESTERASE CBUA0032-RELATED"/>
    <property type="match status" value="1"/>
</dbReference>
<dbReference type="InterPro" id="IPR050884">
    <property type="entry name" value="CNP_phosphodiesterase-III"/>
</dbReference>
<proteinExistence type="inferred from homology"/>
<keyword evidence="7" id="KW-1185">Reference proteome</keyword>
<keyword evidence="3" id="KW-0408">Iron</keyword>
<comment type="similarity">
    <text evidence="4">Belongs to the cyclic nucleotide phosphodiesterase class-III family.</text>
</comment>
<dbReference type="OrthoDB" id="5241795at2"/>
<dbReference type="Pfam" id="PF00149">
    <property type="entry name" value="Metallophos"/>
    <property type="match status" value="1"/>
</dbReference>